<reference evidence="2 3" key="1">
    <citation type="submission" date="2018-10" db="EMBL/GenBank/DDBJ databases">
        <title>Relationship between Morphology and Antimicrobial Activity in Streptomyces.</title>
        <authorList>
            <person name="Kang H.J."/>
            <person name="Kim S.B."/>
        </authorList>
    </citation>
    <scope>NUCLEOTIDE SEQUENCE [LARGE SCALE GENOMIC DNA]</scope>
    <source>
        <strain evidence="2 3">BH38</strain>
    </source>
</reference>
<dbReference type="Proteomes" id="UP000271554">
    <property type="component" value="Chromosome"/>
</dbReference>
<gene>
    <name evidence="2" type="ORF">DWB77_00796</name>
</gene>
<dbReference type="AlphaFoldDB" id="A0A387HDE3"/>
<organism evidence="2 3">
    <name type="scientific">Streptomyces hundungensis</name>
    <dbReference type="NCBI Taxonomy" id="1077946"/>
    <lineage>
        <taxon>Bacteria</taxon>
        <taxon>Bacillati</taxon>
        <taxon>Actinomycetota</taxon>
        <taxon>Actinomycetes</taxon>
        <taxon>Kitasatosporales</taxon>
        <taxon>Streptomycetaceae</taxon>
        <taxon>Streptomyces</taxon>
    </lineage>
</organism>
<keyword evidence="3" id="KW-1185">Reference proteome</keyword>
<sequence>MNHDSTPGPVVRITPPQHCPDRDDPRWTDWLTDIERRYAYSLARAEEHLSARKAAKEAAAHLLGWPGTPPWQDMEVWRRTEEAPVLRVRDDLARWMGERGLATPRISLTHARGYAAAVAWFPPGAE</sequence>
<proteinExistence type="predicted"/>
<dbReference type="EMBL" id="CP032698">
    <property type="protein sequence ID" value="AYG78688.1"/>
    <property type="molecule type" value="Genomic_DNA"/>
</dbReference>
<dbReference type="OrthoDB" id="4215271at2"/>
<dbReference type="KEGG" id="shun:DWB77_00796"/>
<protein>
    <recommendedName>
        <fullName evidence="4">Holo-[acyl-carrier-protein] synthase</fullName>
    </recommendedName>
</protein>
<dbReference type="GO" id="GO:0000287">
    <property type="term" value="F:magnesium ion binding"/>
    <property type="evidence" value="ECO:0007669"/>
    <property type="project" value="InterPro"/>
</dbReference>
<evidence type="ECO:0000256" key="1">
    <source>
        <dbReference type="SAM" id="MobiDB-lite"/>
    </source>
</evidence>
<dbReference type="SUPFAM" id="SSF56214">
    <property type="entry name" value="4'-phosphopantetheinyl transferase"/>
    <property type="match status" value="1"/>
</dbReference>
<dbReference type="RefSeq" id="WP_120719907.1">
    <property type="nucleotide sequence ID" value="NZ_CP032698.1"/>
</dbReference>
<dbReference type="InterPro" id="IPR037143">
    <property type="entry name" value="4-PPantetheinyl_Trfase_dom_sf"/>
</dbReference>
<accession>A0A387HDE3</accession>
<feature type="region of interest" description="Disordered" evidence="1">
    <location>
        <begin position="1"/>
        <end position="24"/>
    </location>
</feature>
<evidence type="ECO:0008006" key="4">
    <source>
        <dbReference type="Google" id="ProtNLM"/>
    </source>
</evidence>
<evidence type="ECO:0000313" key="2">
    <source>
        <dbReference type="EMBL" id="AYG78688.1"/>
    </source>
</evidence>
<name>A0A387HDE3_9ACTN</name>
<evidence type="ECO:0000313" key="3">
    <source>
        <dbReference type="Proteomes" id="UP000271554"/>
    </source>
</evidence>
<dbReference type="GO" id="GO:0008897">
    <property type="term" value="F:holo-[acyl-carrier-protein] synthase activity"/>
    <property type="evidence" value="ECO:0007669"/>
    <property type="project" value="InterPro"/>
</dbReference>
<dbReference type="Gene3D" id="3.90.470.20">
    <property type="entry name" value="4'-phosphopantetheinyl transferase domain"/>
    <property type="match status" value="1"/>
</dbReference>